<dbReference type="Pfam" id="PF09511">
    <property type="entry name" value="RNA_lig_T4_1"/>
    <property type="match status" value="1"/>
</dbReference>
<dbReference type="InterPro" id="IPR019039">
    <property type="entry name" value="T4-Rnl1-like_N"/>
</dbReference>
<sequence>MLSVHLSYDGLVRADFSLRAVRQSRGIVIEKDTNRVVCFPFEKFFNAGEKYAAELDWATASVSEKLDGSLMKVYYDPISKDWLVATNNLLDASEATFNSNSRQMTFRSLFDEAVACTLTGSTSILEQPSSQWPTLPYEAMDKRYTYMFEMCHPASMILVQHSAPHLAHLVTRWVYPVDPDLPLEQAGSHDDFDYPELADVEVPGIPKVRELPLRTLAECKEAADQLTDPTKAEGFVVRDAQFRRLKIKSPSYVAADNALTNPHSTAYSSYVLWTVLKGEEGEVAASLPALKERLQTASRLLDAYLAGLIQAYLFLRQETLLLEPGSKAHKTAWAKAANLNCDKMMFPVLLKLSLQDSSFQPEPPTMKAVLADYYDDFRTRGGEDLRSKRLKQLLDYMRKLYPHISKGDGLPSQGTD</sequence>
<feature type="domain" description="T4 RNA ligase 1-like N-terminal" evidence="1">
    <location>
        <begin position="24"/>
        <end position="252"/>
    </location>
</feature>
<reference evidence="2 3" key="1">
    <citation type="journal article" date="2024" name="Nat. Commun.">
        <title>Phylogenomics reveals the evolutionary origins of lichenization in chlorophyte algae.</title>
        <authorList>
            <person name="Puginier C."/>
            <person name="Libourel C."/>
            <person name="Otte J."/>
            <person name="Skaloud P."/>
            <person name="Haon M."/>
            <person name="Grisel S."/>
            <person name="Petersen M."/>
            <person name="Berrin J.G."/>
            <person name="Delaux P.M."/>
            <person name="Dal Grande F."/>
            <person name="Keller J."/>
        </authorList>
    </citation>
    <scope>NUCLEOTIDE SEQUENCE [LARGE SCALE GENOMIC DNA]</scope>
    <source>
        <strain evidence="2 3">SAG 2043</strain>
    </source>
</reference>
<dbReference type="AlphaFoldDB" id="A0AAW1Q0E9"/>
<protein>
    <recommendedName>
        <fullName evidence="1">T4 RNA ligase 1-like N-terminal domain-containing protein</fullName>
    </recommendedName>
</protein>
<evidence type="ECO:0000313" key="3">
    <source>
        <dbReference type="Proteomes" id="UP001489004"/>
    </source>
</evidence>
<proteinExistence type="predicted"/>
<gene>
    <name evidence="2" type="ORF">WJX72_006204</name>
</gene>
<evidence type="ECO:0000313" key="2">
    <source>
        <dbReference type="EMBL" id="KAK9815580.1"/>
    </source>
</evidence>
<comment type="caution">
    <text evidence="2">The sequence shown here is derived from an EMBL/GenBank/DDBJ whole genome shotgun (WGS) entry which is preliminary data.</text>
</comment>
<dbReference type="Proteomes" id="UP001489004">
    <property type="component" value="Unassembled WGS sequence"/>
</dbReference>
<accession>A0AAW1Q0E9</accession>
<evidence type="ECO:0000259" key="1">
    <source>
        <dbReference type="Pfam" id="PF09511"/>
    </source>
</evidence>
<dbReference type="EMBL" id="JALJOR010000006">
    <property type="protein sequence ID" value="KAK9815580.1"/>
    <property type="molecule type" value="Genomic_DNA"/>
</dbReference>
<keyword evidence="3" id="KW-1185">Reference proteome</keyword>
<name>A0AAW1Q0E9_9CHLO</name>
<organism evidence="2 3">
    <name type="scientific">[Myrmecia] bisecta</name>
    <dbReference type="NCBI Taxonomy" id="41462"/>
    <lineage>
        <taxon>Eukaryota</taxon>
        <taxon>Viridiplantae</taxon>
        <taxon>Chlorophyta</taxon>
        <taxon>core chlorophytes</taxon>
        <taxon>Trebouxiophyceae</taxon>
        <taxon>Trebouxiales</taxon>
        <taxon>Trebouxiaceae</taxon>
        <taxon>Myrmecia</taxon>
    </lineage>
</organism>